<evidence type="ECO:0000256" key="1">
    <source>
        <dbReference type="SAM" id="MobiDB-lite"/>
    </source>
</evidence>
<feature type="compositionally biased region" description="Basic residues" evidence="1">
    <location>
        <begin position="70"/>
        <end position="80"/>
    </location>
</feature>
<sequence length="102" mass="11238">MRDRDGAFRITAALRGAFSTITLVWADVGYAGRFVRGACKIWDLAMAIPPPLERPPVERTACRDRAASRWGRRPCRRRTRAGSQSAVTRSSAGGATVSFAWK</sequence>
<reference evidence="2 3" key="1">
    <citation type="submission" date="2021-01" db="EMBL/GenBank/DDBJ databases">
        <title>Whole genome shotgun sequence of Microbispora siamensis NBRC 104113.</title>
        <authorList>
            <person name="Komaki H."/>
            <person name="Tamura T."/>
        </authorList>
    </citation>
    <scope>NUCLEOTIDE SEQUENCE [LARGE SCALE GENOMIC DNA]</scope>
    <source>
        <strain evidence="2 3">NBRC 104113</strain>
    </source>
</reference>
<dbReference type="EMBL" id="BOOF01000027">
    <property type="protein sequence ID" value="GIH63671.1"/>
    <property type="molecule type" value="Genomic_DNA"/>
</dbReference>
<organism evidence="2 3">
    <name type="scientific">Microbispora siamensis</name>
    <dbReference type="NCBI Taxonomy" id="564413"/>
    <lineage>
        <taxon>Bacteria</taxon>
        <taxon>Bacillati</taxon>
        <taxon>Actinomycetota</taxon>
        <taxon>Actinomycetes</taxon>
        <taxon>Streptosporangiales</taxon>
        <taxon>Streptosporangiaceae</taxon>
        <taxon>Microbispora</taxon>
    </lineage>
</organism>
<name>A0ABQ4GQG0_9ACTN</name>
<accession>A0ABQ4GQG0</accession>
<evidence type="ECO:0000313" key="3">
    <source>
        <dbReference type="Proteomes" id="UP000660454"/>
    </source>
</evidence>
<dbReference type="Proteomes" id="UP000660454">
    <property type="component" value="Unassembled WGS sequence"/>
</dbReference>
<gene>
    <name evidence="2" type="ORF">Msi02_44880</name>
</gene>
<feature type="compositionally biased region" description="Polar residues" evidence="1">
    <location>
        <begin position="82"/>
        <end position="93"/>
    </location>
</feature>
<protein>
    <recommendedName>
        <fullName evidence="4">Transposase DDE domain-containing protein</fullName>
    </recommendedName>
</protein>
<comment type="caution">
    <text evidence="2">The sequence shown here is derived from an EMBL/GenBank/DDBJ whole genome shotgun (WGS) entry which is preliminary data.</text>
</comment>
<evidence type="ECO:0008006" key="4">
    <source>
        <dbReference type="Google" id="ProtNLM"/>
    </source>
</evidence>
<proteinExistence type="predicted"/>
<keyword evidence="3" id="KW-1185">Reference proteome</keyword>
<feature type="region of interest" description="Disordered" evidence="1">
    <location>
        <begin position="67"/>
        <end position="102"/>
    </location>
</feature>
<evidence type="ECO:0000313" key="2">
    <source>
        <dbReference type="EMBL" id="GIH63671.1"/>
    </source>
</evidence>